<proteinExistence type="predicted"/>
<dbReference type="EMBL" id="QDKH01000001">
    <property type="protein sequence ID" value="PWC19549.1"/>
    <property type="molecule type" value="Genomic_DNA"/>
</dbReference>
<protein>
    <recommendedName>
        <fullName evidence="1">DUF7480 domain-containing protein</fullName>
    </recommendedName>
</protein>
<accession>A0A2U1UD06</accession>
<dbReference type="AlphaFoldDB" id="A0A2U1UD06"/>
<dbReference type="Pfam" id="PF24295">
    <property type="entry name" value="DUF7480"/>
    <property type="match status" value="1"/>
</dbReference>
<dbReference type="NCBIfam" id="NF045617">
    <property type="entry name" value="mostly_LP"/>
    <property type="match status" value="1"/>
</dbReference>
<sequence>MPEADEKLEAISIYRLDETEKRKITFFDTLQPISPNQCVPAQGYVFTEGQQYHFSAKLTSKKKSAAGDFPFSREFITEFSLKKINNNLHVDVIPKDR</sequence>
<evidence type="ECO:0000313" key="2">
    <source>
        <dbReference type="EMBL" id="PWC19549.1"/>
    </source>
</evidence>
<reference evidence="2 3" key="1">
    <citation type="submission" date="2018-04" db="EMBL/GenBank/DDBJ databases">
        <title>Brenneria corticis sp.nov.</title>
        <authorList>
            <person name="Li Y."/>
        </authorList>
    </citation>
    <scope>NUCLEOTIDE SEQUENCE [LARGE SCALE GENOMIC DNA]</scope>
    <source>
        <strain evidence="2 3">CFCC 11842</strain>
    </source>
</reference>
<comment type="caution">
    <text evidence="2">The sequence shown here is derived from an EMBL/GenBank/DDBJ whole genome shotgun (WGS) entry which is preliminary data.</text>
</comment>
<evidence type="ECO:0000313" key="3">
    <source>
        <dbReference type="Proteomes" id="UP000296159"/>
    </source>
</evidence>
<dbReference type="InterPro" id="IPR055903">
    <property type="entry name" value="DUF7480"/>
</dbReference>
<feature type="domain" description="DUF7480" evidence="1">
    <location>
        <begin position="3"/>
        <end position="83"/>
    </location>
</feature>
<name>A0A2U1UD06_9GAMM</name>
<organism evidence="2 3">
    <name type="scientific">Brenneria corticis</name>
    <dbReference type="NCBI Taxonomy" id="2173106"/>
    <lineage>
        <taxon>Bacteria</taxon>
        <taxon>Pseudomonadati</taxon>
        <taxon>Pseudomonadota</taxon>
        <taxon>Gammaproteobacteria</taxon>
        <taxon>Enterobacterales</taxon>
        <taxon>Pectobacteriaceae</taxon>
        <taxon>Brenneria</taxon>
    </lineage>
</organism>
<evidence type="ECO:0000259" key="1">
    <source>
        <dbReference type="Pfam" id="PF24295"/>
    </source>
</evidence>
<dbReference type="Proteomes" id="UP000296159">
    <property type="component" value="Unassembled WGS sequence"/>
</dbReference>
<dbReference type="InterPro" id="IPR054657">
    <property type="entry name" value="T6SS_periplasmic_put"/>
</dbReference>
<gene>
    <name evidence="2" type="ORF">DDT56_00820</name>
</gene>
<keyword evidence="3" id="KW-1185">Reference proteome</keyword>